<reference evidence="4" key="1">
    <citation type="journal article" date="2019" name="Int. J. Syst. Evol. Microbiol.">
        <title>The Global Catalogue of Microorganisms (GCM) 10K type strain sequencing project: providing services to taxonomists for standard genome sequencing and annotation.</title>
        <authorList>
            <consortium name="The Broad Institute Genomics Platform"/>
            <consortium name="The Broad Institute Genome Sequencing Center for Infectious Disease"/>
            <person name="Wu L."/>
            <person name="Ma J."/>
        </authorList>
    </citation>
    <scope>NUCLEOTIDE SEQUENCE [LARGE SCALE GENOMIC DNA]</scope>
    <source>
        <strain evidence="4">CCUG 59778</strain>
    </source>
</reference>
<dbReference type="SMART" id="SM00014">
    <property type="entry name" value="acidPPc"/>
    <property type="match status" value="1"/>
</dbReference>
<evidence type="ECO:0000313" key="3">
    <source>
        <dbReference type="EMBL" id="MFC5287627.1"/>
    </source>
</evidence>
<keyword evidence="1" id="KW-0812">Transmembrane</keyword>
<dbReference type="Gene3D" id="1.20.144.10">
    <property type="entry name" value="Phosphatidic acid phosphatase type 2/haloperoxidase"/>
    <property type="match status" value="1"/>
</dbReference>
<evidence type="ECO:0000259" key="2">
    <source>
        <dbReference type="SMART" id="SM00014"/>
    </source>
</evidence>
<feature type="domain" description="Phosphatidic acid phosphatase type 2/haloperoxidase" evidence="2">
    <location>
        <begin position="86"/>
        <end position="190"/>
    </location>
</feature>
<dbReference type="Pfam" id="PF01569">
    <property type="entry name" value="PAP2"/>
    <property type="match status" value="1"/>
</dbReference>
<keyword evidence="1" id="KW-1133">Transmembrane helix</keyword>
<protein>
    <submittedName>
        <fullName evidence="3">Phosphatase PAP2 family protein</fullName>
    </submittedName>
</protein>
<dbReference type="Proteomes" id="UP001596157">
    <property type="component" value="Unassembled WGS sequence"/>
</dbReference>
<feature type="transmembrane region" description="Helical" evidence="1">
    <location>
        <begin position="122"/>
        <end position="142"/>
    </location>
</feature>
<keyword evidence="1" id="KW-0472">Membrane</keyword>
<gene>
    <name evidence="3" type="ORF">ACFPM7_11255</name>
</gene>
<comment type="caution">
    <text evidence="3">The sequence shown here is derived from an EMBL/GenBank/DDBJ whole genome shotgun (WGS) entry which is preliminary data.</text>
</comment>
<dbReference type="InterPro" id="IPR036938">
    <property type="entry name" value="PAP2/HPO_sf"/>
</dbReference>
<feature type="transmembrane region" description="Helical" evidence="1">
    <location>
        <begin position="48"/>
        <end position="73"/>
    </location>
</feature>
<sequence length="207" mass="21786">MTRVTSGAILLIAFLVLGLTVSDTTPTIDRFAADALGGGWQQTIGDITFVVSAVLGPVLPVALGLALLVGAVLAHRRGDVARRGLLLRAVVLLAVCRTVSLVKPLFARDRPREYPDFSFPSGHVVSVASVAFTLVVLCAWLAARRVRAVLWWSIAAVVVAALCRMILDVHWLTDVLGATLGVVGLGLLTATGLKLLPARPQGVKSPV</sequence>
<dbReference type="EMBL" id="JBHSKF010000004">
    <property type="protein sequence ID" value="MFC5287627.1"/>
    <property type="molecule type" value="Genomic_DNA"/>
</dbReference>
<dbReference type="RefSeq" id="WP_378246782.1">
    <property type="nucleotide sequence ID" value="NZ_JBHSKF010000004.1"/>
</dbReference>
<accession>A0ABW0EJL5</accession>
<keyword evidence="4" id="KW-1185">Reference proteome</keyword>
<dbReference type="InterPro" id="IPR000326">
    <property type="entry name" value="PAP2/HPO"/>
</dbReference>
<organism evidence="3 4">
    <name type="scientific">Actinokineospora guangxiensis</name>
    <dbReference type="NCBI Taxonomy" id="1490288"/>
    <lineage>
        <taxon>Bacteria</taxon>
        <taxon>Bacillati</taxon>
        <taxon>Actinomycetota</taxon>
        <taxon>Actinomycetes</taxon>
        <taxon>Pseudonocardiales</taxon>
        <taxon>Pseudonocardiaceae</taxon>
        <taxon>Actinokineospora</taxon>
    </lineage>
</organism>
<feature type="transmembrane region" description="Helical" evidence="1">
    <location>
        <begin position="149"/>
        <end position="169"/>
    </location>
</feature>
<dbReference type="SUPFAM" id="SSF48317">
    <property type="entry name" value="Acid phosphatase/Vanadium-dependent haloperoxidase"/>
    <property type="match status" value="1"/>
</dbReference>
<feature type="transmembrane region" description="Helical" evidence="1">
    <location>
        <begin position="85"/>
        <end position="102"/>
    </location>
</feature>
<evidence type="ECO:0000256" key="1">
    <source>
        <dbReference type="SAM" id="Phobius"/>
    </source>
</evidence>
<feature type="transmembrane region" description="Helical" evidence="1">
    <location>
        <begin position="175"/>
        <end position="196"/>
    </location>
</feature>
<name>A0ABW0EJL5_9PSEU</name>
<evidence type="ECO:0000313" key="4">
    <source>
        <dbReference type="Proteomes" id="UP001596157"/>
    </source>
</evidence>
<proteinExistence type="predicted"/>